<evidence type="ECO:0000256" key="1">
    <source>
        <dbReference type="ARBA" id="ARBA00001917"/>
    </source>
</evidence>
<sequence length="206" mass="22504">MHYHTPNLNISQLYPLLVGGIIPRPIAWISTQSSQGIDNLAPYSFFSVASCTPPVLTVTQINAQPESDKDTLRNLKETHECVINIVSADLAEMMNASCANYAQKTSEFEALKIAACDSQSVTARGVAQAKVRYECRLKDVIALSDQPGGGKLILLDVLHIYVDDTLIQEGMIQSEKLNAVGKLGGNEYTYASADFELVRPVLETDK</sequence>
<dbReference type="PANTHER" id="PTHR33798:SF5">
    <property type="entry name" value="FLAVIN REDUCTASE LIKE DOMAIN-CONTAINING PROTEIN"/>
    <property type="match status" value="1"/>
</dbReference>
<organism evidence="6 7">
    <name type="scientific">Hydrogenovibrio crunogenus</name>
    <dbReference type="NCBI Taxonomy" id="39765"/>
    <lineage>
        <taxon>Bacteria</taxon>
        <taxon>Pseudomonadati</taxon>
        <taxon>Pseudomonadota</taxon>
        <taxon>Gammaproteobacteria</taxon>
        <taxon>Thiotrichales</taxon>
        <taxon>Piscirickettsiaceae</taxon>
        <taxon>Hydrogenovibrio</taxon>
    </lineage>
</organism>
<comment type="cofactor">
    <cofactor evidence="1">
        <name>FMN</name>
        <dbReference type="ChEBI" id="CHEBI:58210"/>
    </cofactor>
</comment>
<dbReference type="InterPro" id="IPR012349">
    <property type="entry name" value="Split_barrel_FMN-bd"/>
</dbReference>
<reference evidence="6 7" key="1">
    <citation type="submission" date="2018-08" db="EMBL/GenBank/DDBJ databases">
        <title>Horizontal acquisition of hydrogen conversion ability and other habitat adaptations in Hydrogenovibrio crunogenus strains.</title>
        <authorList>
            <person name="Gonnella G."/>
            <person name="Adam N."/>
            <person name="Perner M."/>
        </authorList>
    </citation>
    <scope>NUCLEOTIDE SEQUENCE [LARGE SCALE GENOMIC DNA]</scope>
    <source>
        <strain evidence="6 7">SP-41</strain>
    </source>
</reference>
<dbReference type="InterPro" id="IPR002563">
    <property type="entry name" value="Flavin_Rdtase-like_dom"/>
</dbReference>
<protein>
    <submittedName>
        <fullName evidence="6">Flavin reductase family protein</fullName>
    </submittedName>
</protein>
<keyword evidence="3" id="KW-0288">FMN</keyword>
<dbReference type="GO" id="GO:0010181">
    <property type="term" value="F:FMN binding"/>
    <property type="evidence" value="ECO:0007669"/>
    <property type="project" value="InterPro"/>
</dbReference>
<evidence type="ECO:0000313" key="6">
    <source>
        <dbReference type="EMBL" id="QBZ82394.1"/>
    </source>
</evidence>
<dbReference type="SUPFAM" id="SSF50475">
    <property type="entry name" value="FMN-binding split barrel"/>
    <property type="match status" value="1"/>
</dbReference>
<dbReference type="Proteomes" id="UP000296201">
    <property type="component" value="Chromosome"/>
</dbReference>
<dbReference type="OrthoDB" id="9794638at2"/>
<feature type="domain" description="Flavin reductase like" evidence="5">
    <location>
        <begin position="19"/>
        <end position="166"/>
    </location>
</feature>
<dbReference type="Pfam" id="PF01613">
    <property type="entry name" value="Flavin_Reduct"/>
    <property type="match status" value="1"/>
</dbReference>
<evidence type="ECO:0000313" key="7">
    <source>
        <dbReference type="Proteomes" id="UP000296201"/>
    </source>
</evidence>
<evidence type="ECO:0000256" key="3">
    <source>
        <dbReference type="ARBA" id="ARBA00022643"/>
    </source>
</evidence>
<dbReference type="AlphaFoldDB" id="A0A4V1C8M2"/>
<accession>A0A4V1C8M2</accession>
<dbReference type="Gene3D" id="2.30.110.10">
    <property type="entry name" value="Electron Transport, Fmn-binding Protein, Chain A"/>
    <property type="match status" value="1"/>
</dbReference>
<dbReference type="PANTHER" id="PTHR33798">
    <property type="entry name" value="FLAVOPROTEIN OXYGENASE"/>
    <property type="match status" value="1"/>
</dbReference>
<gene>
    <name evidence="6" type="ORF">GHNINEIG_00424</name>
</gene>
<dbReference type="EMBL" id="CP032096">
    <property type="protein sequence ID" value="QBZ82394.1"/>
    <property type="molecule type" value="Genomic_DNA"/>
</dbReference>
<name>A0A4V1C8M2_9GAMM</name>
<evidence type="ECO:0000256" key="4">
    <source>
        <dbReference type="ARBA" id="ARBA00038054"/>
    </source>
</evidence>
<evidence type="ECO:0000259" key="5">
    <source>
        <dbReference type="SMART" id="SM00903"/>
    </source>
</evidence>
<dbReference type="SMART" id="SM00903">
    <property type="entry name" value="Flavin_Reduct"/>
    <property type="match status" value="1"/>
</dbReference>
<proteinExistence type="inferred from homology"/>
<dbReference type="GO" id="GO:0016646">
    <property type="term" value="F:oxidoreductase activity, acting on the CH-NH group of donors, NAD or NADP as acceptor"/>
    <property type="evidence" value="ECO:0007669"/>
    <property type="project" value="UniProtKB-ARBA"/>
</dbReference>
<keyword evidence="2" id="KW-0285">Flavoprotein</keyword>
<keyword evidence="7" id="KW-1185">Reference proteome</keyword>
<comment type="similarity">
    <text evidence="4">Belongs to the flavoredoxin family.</text>
</comment>
<evidence type="ECO:0000256" key="2">
    <source>
        <dbReference type="ARBA" id="ARBA00022630"/>
    </source>
</evidence>